<protein>
    <recommendedName>
        <fullName evidence="3">PRC-barrel domain-containing protein</fullName>
    </recommendedName>
</protein>
<evidence type="ECO:0008006" key="3">
    <source>
        <dbReference type="Google" id="ProtNLM"/>
    </source>
</evidence>
<dbReference type="KEGG" id="sti:Sthe_0052"/>
<dbReference type="RefSeq" id="WP_012870540.1">
    <property type="nucleotide sequence ID" value="NC_013523.1"/>
</dbReference>
<gene>
    <name evidence="1" type="ordered locus">Sthe_0052</name>
</gene>
<organism evidence="1 2">
    <name type="scientific">Sphaerobacter thermophilus (strain ATCC 49802 / DSM 20745 / KCCM 41009 / NCIMB 13125 / S 6022)</name>
    <dbReference type="NCBI Taxonomy" id="479434"/>
    <lineage>
        <taxon>Bacteria</taxon>
        <taxon>Pseudomonadati</taxon>
        <taxon>Thermomicrobiota</taxon>
        <taxon>Thermomicrobia</taxon>
        <taxon>Sphaerobacterales</taxon>
        <taxon>Sphaerobacterineae</taxon>
        <taxon>Sphaerobacteraceae</taxon>
        <taxon>Sphaerobacter</taxon>
    </lineage>
</organism>
<dbReference type="Proteomes" id="UP000002027">
    <property type="component" value="Chromosome 1"/>
</dbReference>
<dbReference type="EMBL" id="CP001823">
    <property type="protein sequence ID" value="ACZ37491.1"/>
    <property type="molecule type" value="Genomic_DNA"/>
</dbReference>
<name>D1C5H5_SPHTD</name>
<reference evidence="1 2" key="2">
    <citation type="journal article" date="2010" name="Stand. Genomic Sci.">
        <title>Complete genome sequence of Desulfohalobium retbaense type strain (HR(100)).</title>
        <authorList>
            <person name="Spring S."/>
            <person name="Nolan M."/>
            <person name="Lapidus A."/>
            <person name="Glavina Del Rio T."/>
            <person name="Copeland A."/>
            <person name="Tice H."/>
            <person name="Cheng J.F."/>
            <person name="Lucas S."/>
            <person name="Land M."/>
            <person name="Chen F."/>
            <person name="Bruce D."/>
            <person name="Goodwin L."/>
            <person name="Pitluck S."/>
            <person name="Ivanova N."/>
            <person name="Mavromatis K."/>
            <person name="Mikhailova N."/>
            <person name="Pati A."/>
            <person name="Chen A."/>
            <person name="Palaniappan K."/>
            <person name="Hauser L."/>
            <person name="Chang Y.J."/>
            <person name="Jeffries C.D."/>
            <person name="Munk C."/>
            <person name="Kiss H."/>
            <person name="Chain P."/>
            <person name="Han C."/>
            <person name="Brettin T."/>
            <person name="Detter J.C."/>
            <person name="Schuler E."/>
            <person name="Goker M."/>
            <person name="Rohde M."/>
            <person name="Bristow J."/>
            <person name="Eisen J.A."/>
            <person name="Markowitz V."/>
            <person name="Hugenholtz P."/>
            <person name="Kyrpides N.C."/>
            <person name="Klenk H.P."/>
        </authorList>
    </citation>
    <scope>NUCLEOTIDE SEQUENCE [LARGE SCALE GENOMIC DNA]</scope>
    <source>
        <strain evidence="2">ATCC 49802 / DSM 20745 / S 6022</strain>
    </source>
</reference>
<reference evidence="2" key="1">
    <citation type="submission" date="2009-11" db="EMBL/GenBank/DDBJ databases">
        <title>The complete chromosome 1 of Sphaerobacter thermophilus DSM 20745.</title>
        <authorList>
            <person name="Lucas S."/>
            <person name="Copeland A."/>
            <person name="Lapidus A."/>
            <person name="Glavina del Rio T."/>
            <person name="Dalin E."/>
            <person name="Tice H."/>
            <person name="Bruce D."/>
            <person name="Goodwin L."/>
            <person name="Pitluck S."/>
            <person name="Kyrpides N."/>
            <person name="Mavromatis K."/>
            <person name="Ivanova N."/>
            <person name="Mikhailova N."/>
            <person name="LaButti K.M."/>
            <person name="Clum A."/>
            <person name="Sun H.I."/>
            <person name="Brettin T."/>
            <person name="Detter J.C."/>
            <person name="Han C."/>
            <person name="Larimer F."/>
            <person name="Land M."/>
            <person name="Hauser L."/>
            <person name="Markowitz V."/>
            <person name="Cheng J.F."/>
            <person name="Hugenholtz P."/>
            <person name="Woyke T."/>
            <person name="Wu D."/>
            <person name="Steenblock K."/>
            <person name="Schneider S."/>
            <person name="Pukall R."/>
            <person name="Goeker M."/>
            <person name="Klenk H.P."/>
            <person name="Eisen J.A."/>
        </authorList>
    </citation>
    <scope>NUCLEOTIDE SEQUENCE [LARGE SCALE GENOMIC DNA]</scope>
    <source>
        <strain evidence="2">ATCC 49802 / DSM 20745 / S 6022</strain>
    </source>
</reference>
<dbReference type="HOGENOM" id="CLU_2234876_0_0_0"/>
<dbReference type="AlphaFoldDB" id="D1C5H5"/>
<dbReference type="InParanoid" id="D1C5H5"/>
<sequence length="105" mass="11862">MTTDPNLLLLERIRWGMNVCDSEHQPIGRVVKVYRAATYGTPPPAAYPTEVEPYLEVERAGSGTRLFVPIGSLSDVTNDCVVLNVTWDRVDRMGWEQRPAYLQDP</sequence>
<accession>D1C5H5</accession>
<evidence type="ECO:0000313" key="1">
    <source>
        <dbReference type="EMBL" id="ACZ37491.1"/>
    </source>
</evidence>
<evidence type="ECO:0000313" key="2">
    <source>
        <dbReference type="Proteomes" id="UP000002027"/>
    </source>
</evidence>
<dbReference type="OrthoDB" id="171628at2"/>
<proteinExistence type="predicted"/>
<keyword evidence="2" id="KW-1185">Reference proteome</keyword>